<evidence type="ECO:0000313" key="2">
    <source>
        <dbReference type="EMBL" id="ROO27926.1"/>
    </source>
</evidence>
<dbReference type="Gene3D" id="2.30.30.830">
    <property type="match status" value="1"/>
</dbReference>
<dbReference type="AlphaFoldDB" id="A0A423PQN2"/>
<feature type="region of interest" description="Disordered" evidence="1">
    <location>
        <begin position="68"/>
        <end position="88"/>
    </location>
</feature>
<dbReference type="PIRSF" id="PIRSF016481">
    <property type="entry name" value="Pilus_assembly_PilP"/>
    <property type="match status" value="1"/>
</dbReference>
<proteinExistence type="predicted"/>
<dbReference type="InParanoid" id="A0A423PQN2"/>
<reference evidence="2 3" key="1">
    <citation type="submission" date="2013-10" db="EMBL/GenBank/DDBJ databases">
        <title>Salinisphaera japonica YTM-1 Genome Sequencing.</title>
        <authorList>
            <person name="Lai Q."/>
            <person name="Li C."/>
            <person name="Shao Z."/>
        </authorList>
    </citation>
    <scope>NUCLEOTIDE SEQUENCE [LARGE SCALE GENOMIC DNA]</scope>
    <source>
        <strain evidence="2 3">YTM-1</strain>
    </source>
</reference>
<accession>A0A423PQN2</accession>
<organism evidence="2 3">
    <name type="scientific">Salinisphaera japonica YTM-1</name>
    <dbReference type="NCBI Taxonomy" id="1209778"/>
    <lineage>
        <taxon>Bacteria</taxon>
        <taxon>Pseudomonadati</taxon>
        <taxon>Pseudomonadota</taxon>
        <taxon>Gammaproteobacteria</taxon>
        <taxon>Salinisphaerales</taxon>
        <taxon>Salinisphaeraceae</taxon>
        <taxon>Salinisphaera</taxon>
    </lineage>
</organism>
<keyword evidence="3" id="KW-1185">Reference proteome</keyword>
<dbReference type="Proteomes" id="UP000285310">
    <property type="component" value="Unassembled WGS sequence"/>
</dbReference>
<name>A0A423PQN2_9GAMM</name>
<comment type="caution">
    <text evidence="2">The sequence shown here is derived from an EMBL/GenBank/DDBJ whole genome shotgun (WGS) entry which is preliminary data.</text>
</comment>
<dbReference type="EMBL" id="AYKG01000024">
    <property type="protein sequence ID" value="ROO27926.1"/>
    <property type="molecule type" value="Genomic_DNA"/>
</dbReference>
<dbReference type="Pfam" id="PF04351">
    <property type="entry name" value="PilP"/>
    <property type="match status" value="1"/>
</dbReference>
<sequence length="175" mass="18443">MMTGPRWRYATCVLVVGLAGCGSDASPDLVRYVERVDARPAPAIDAIPEPAPYVPYRYTPGGRRAIFTPSTPASAAGNDGLRPDRSRPAEPLEAYSLDALTLVGVLRMRGASQALIKTPGGIVHRVGVGAYLGQHDGRVTAIAAERVSLVEIVPDGQGGYTQRDTVLVASSDSRS</sequence>
<dbReference type="InterPro" id="IPR007446">
    <property type="entry name" value="PilP"/>
</dbReference>
<evidence type="ECO:0000313" key="3">
    <source>
        <dbReference type="Proteomes" id="UP000285310"/>
    </source>
</evidence>
<evidence type="ECO:0000256" key="1">
    <source>
        <dbReference type="SAM" id="MobiDB-lite"/>
    </source>
</evidence>
<protein>
    <submittedName>
        <fullName evidence="2">Pilus assembly protein PilP</fullName>
    </submittedName>
</protein>
<dbReference type="PROSITE" id="PS51257">
    <property type="entry name" value="PROKAR_LIPOPROTEIN"/>
    <property type="match status" value="1"/>
</dbReference>
<gene>
    <name evidence="2" type="ORF">SAJA_08910</name>
</gene>